<gene>
    <name evidence="3" type="ORF">MTR62_09790</name>
</gene>
<sequence>MRRINRLSTPSPRHRARAAGPAGLTLGLALGLALAAPASAQPGWGGGWGGWGGRGGWGWDDPMMPAARPSRSAKDPRDGHVQVARFVRDDAAAQALGHGSIKVVAARSDEPESDWVGPDRRSRFEAAAESALIGAGYDTLRTAGPDVQIATVKIRQRVLVPAELKRSPVSGSAAMSVGTYGQSYGLAVNVDLTKPRTALVSTRMDLRILDHADGTVLWEGHAEIATYEGDDKWTDDAIATKLADALLDRFPEGQPVTVPVTEVGITRPDSDGDAPDVWEQDAPAAGGYDTTNGALSHD</sequence>
<feature type="region of interest" description="Disordered" evidence="1">
    <location>
        <begin position="263"/>
        <end position="298"/>
    </location>
</feature>
<reference evidence="3" key="1">
    <citation type="submission" date="2022-03" db="EMBL/GenBank/DDBJ databases">
        <title>Identification of a novel bacterium isolated from mangrove sediments.</title>
        <authorList>
            <person name="Pan X."/>
        </authorList>
    </citation>
    <scope>NUCLEOTIDE SEQUENCE</scope>
    <source>
        <strain evidence="3">B1949</strain>
    </source>
</reference>
<evidence type="ECO:0000256" key="1">
    <source>
        <dbReference type="SAM" id="MobiDB-lite"/>
    </source>
</evidence>
<feature type="compositionally biased region" description="Polar residues" evidence="1">
    <location>
        <begin position="289"/>
        <end position="298"/>
    </location>
</feature>
<feature type="signal peptide" evidence="2">
    <location>
        <begin position="1"/>
        <end position="40"/>
    </location>
</feature>
<dbReference type="Proteomes" id="UP001162881">
    <property type="component" value="Unassembled WGS sequence"/>
</dbReference>
<name>A0ABT0BD35_9SPHN</name>
<dbReference type="RefSeq" id="WP_244019916.1">
    <property type="nucleotide sequence ID" value="NZ_JALHLF010000031.1"/>
</dbReference>
<evidence type="ECO:0008006" key="5">
    <source>
        <dbReference type="Google" id="ProtNLM"/>
    </source>
</evidence>
<comment type="caution">
    <text evidence="3">The sequence shown here is derived from an EMBL/GenBank/DDBJ whole genome shotgun (WGS) entry which is preliminary data.</text>
</comment>
<organism evidence="3 4">
    <name type="scientific">Novosphingobium organovorum</name>
    <dbReference type="NCBI Taxonomy" id="2930092"/>
    <lineage>
        <taxon>Bacteria</taxon>
        <taxon>Pseudomonadati</taxon>
        <taxon>Pseudomonadota</taxon>
        <taxon>Alphaproteobacteria</taxon>
        <taxon>Sphingomonadales</taxon>
        <taxon>Sphingomonadaceae</taxon>
        <taxon>Novosphingobium</taxon>
    </lineage>
</organism>
<feature type="chain" id="PRO_5047371045" description="DUF4136 domain-containing protein" evidence="2">
    <location>
        <begin position="41"/>
        <end position="298"/>
    </location>
</feature>
<proteinExistence type="predicted"/>
<evidence type="ECO:0000256" key="2">
    <source>
        <dbReference type="SAM" id="SignalP"/>
    </source>
</evidence>
<evidence type="ECO:0000313" key="4">
    <source>
        <dbReference type="Proteomes" id="UP001162881"/>
    </source>
</evidence>
<protein>
    <recommendedName>
        <fullName evidence="5">DUF4136 domain-containing protein</fullName>
    </recommendedName>
</protein>
<keyword evidence="2" id="KW-0732">Signal</keyword>
<keyword evidence="4" id="KW-1185">Reference proteome</keyword>
<evidence type="ECO:0000313" key="3">
    <source>
        <dbReference type="EMBL" id="MCJ2182982.1"/>
    </source>
</evidence>
<dbReference type="EMBL" id="JALHLF010000031">
    <property type="protein sequence ID" value="MCJ2182982.1"/>
    <property type="molecule type" value="Genomic_DNA"/>
</dbReference>
<accession>A0ABT0BD35</accession>